<feature type="region of interest" description="Disordered" evidence="1">
    <location>
        <begin position="12"/>
        <end position="44"/>
    </location>
</feature>
<sequence length="60" mass="6682">MKLLHRVTHLIPGVPAHAERPVGHQGHGLAAHPAPPHHNRPPRFLPGWQRRIAALFGRES</sequence>
<accession>A0ABS1VHK8</accession>
<protein>
    <submittedName>
        <fullName evidence="2">Uncharacterized protein</fullName>
    </submittedName>
</protein>
<dbReference type="Proteomes" id="UP000598996">
    <property type="component" value="Unassembled WGS sequence"/>
</dbReference>
<comment type="caution">
    <text evidence="2">The sequence shown here is derived from an EMBL/GenBank/DDBJ whole genome shotgun (WGS) entry which is preliminary data.</text>
</comment>
<evidence type="ECO:0000313" key="2">
    <source>
        <dbReference type="EMBL" id="MBL7254200.1"/>
    </source>
</evidence>
<evidence type="ECO:0000313" key="3">
    <source>
        <dbReference type="Proteomes" id="UP000598996"/>
    </source>
</evidence>
<evidence type="ECO:0000256" key="1">
    <source>
        <dbReference type="SAM" id="MobiDB-lite"/>
    </source>
</evidence>
<dbReference type="EMBL" id="JAENHO010000002">
    <property type="protein sequence ID" value="MBL7254200.1"/>
    <property type="molecule type" value="Genomic_DNA"/>
</dbReference>
<name>A0ABS1VHK8_9ACTN</name>
<feature type="compositionally biased region" description="Low complexity" evidence="1">
    <location>
        <begin position="23"/>
        <end position="32"/>
    </location>
</feature>
<reference evidence="2 3" key="1">
    <citation type="submission" date="2021-01" db="EMBL/GenBank/DDBJ databases">
        <title>Actinoplanes sp. nov. LDG1-01 isolated from lichen.</title>
        <authorList>
            <person name="Saeng-In P."/>
            <person name="Phongsopitanun W."/>
            <person name="Kanchanasin P."/>
            <person name="Yuki M."/>
            <person name="Kudo T."/>
            <person name="Ohkuma M."/>
            <person name="Tanasupawat S."/>
        </authorList>
    </citation>
    <scope>NUCLEOTIDE SEQUENCE [LARGE SCALE GENOMIC DNA]</scope>
    <source>
        <strain evidence="2 3">LDG1-01</strain>
    </source>
</reference>
<gene>
    <name evidence="2" type="ORF">JKJ07_07740</name>
</gene>
<keyword evidence="3" id="KW-1185">Reference proteome</keyword>
<organism evidence="2 3">
    <name type="scientific">Paractinoplanes lichenicola</name>
    <dbReference type="NCBI Taxonomy" id="2802976"/>
    <lineage>
        <taxon>Bacteria</taxon>
        <taxon>Bacillati</taxon>
        <taxon>Actinomycetota</taxon>
        <taxon>Actinomycetes</taxon>
        <taxon>Micromonosporales</taxon>
        <taxon>Micromonosporaceae</taxon>
        <taxon>Paractinoplanes</taxon>
    </lineage>
</organism>
<proteinExistence type="predicted"/>